<feature type="compositionally biased region" description="Polar residues" evidence="1">
    <location>
        <begin position="293"/>
        <end position="321"/>
    </location>
</feature>
<evidence type="ECO:0000313" key="3">
    <source>
        <dbReference type="Proteomes" id="UP000225277"/>
    </source>
</evidence>
<feature type="region of interest" description="Disordered" evidence="1">
    <location>
        <begin position="365"/>
        <end position="410"/>
    </location>
</feature>
<dbReference type="InterPro" id="IPR036047">
    <property type="entry name" value="F-box-like_dom_sf"/>
</dbReference>
<dbReference type="AlphaFoldDB" id="A0A2D3VBH0"/>
<feature type="region of interest" description="Disordered" evidence="1">
    <location>
        <begin position="284"/>
        <end position="324"/>
    </location>
</feature>
<dbReference type="RefSeq" id="XP_023629739.1">
    <property type="nucleotide sequence ID" value="XM_023773971.1"/>
</dbReference>
<accession>A0A2D3VBH0</accession>
<evidence type="ECO:0008006" key="4">
    <source>
        <dbReference type="Google" id="ProtNLM"/>
    </source>
</evidence>
<sequence>MASTSTAPVQEAPRRLLEQYEIMEQVLLELEVEELCVVQRVSTFWRDLIKRSQPIQKKMFLLPEGPTLQPDHVYIRNEQVINYAARLRVNPIVDAIPYHVYAGGTCAPHPRQRRPSRLYPCPVTVVVEGDGPTYAADDEDFYGTEVYQPVLARATWRIYVRVLMGDPVRSCRASHLHRVEYPEAVTRPEASWRKMMITQPPIPAIGFAACFRPTMSLRNTKYLTFGEMADTRSNFISDGLEFDDNDRLMWNLKQFLDEWVFIAPLLFAGNDGFGRVYKRCRPRHDHEEGGSEDGSQQLSETHGSEQGVTSRRNSDAPSDSSYAEYDTERDYCKANEGLCSCQEPLEQSLRGVNWVSDSQRTRPFRKFPSEWPESTHSSVSSELSDPTYWRDPDSDEEERVTEKDSEYYKGSSSYHKELRKMKQDWPF</sequence>
<feature type="compositionally biased region" description="Low complexity" evidence="1">
    <location>
        <begin position="369"/>
        <end position="384"/>
    </location>
</feature>
<protein>
    <recommendedName>
        <fullName evidence="4">F-box domain-containing protein</fullName>
    </recommendedName>
</protein>
<reference evidence="2 3" key="1">
    <citation type="submission" date="2016-03" db="EMBL/GenBank/DDBJ databases">
        <authorList>
            <person name="Ploux O."/>
        </authorList>
    </citation>
    <scope>NUCLEOTIDE SEQUENCE [LARGE SCALE GENOMIC DNA]</scope>
    <source>
        <strain evidence="2 3">URUG2</strain>
    </source>
</reference>
<dbReference type="EMBL" id="FJUY01000015">
    <property type="protein sequence ID" value="CZT23015.1"/>
    <property type="molecule type" value="Genomic_DNA"/>
</dbReference>
<evidence type="ECO:0000256" key="1">
    <source>
        <dbReference type="SAM" id="MobiDB-lite"/>
    </source>
</evidence>
<keyword evidence="3" id="KW-1185">Reference proteome</keyword>
<organism evidence="2 3">
    <name type="scientific">Ramularia collo-cygni</name>
    <dbReference type="NCBI Taxonomy" id="112498"/>
    <lineage>
        <taxon>Eukaryota</taxon>
        <taxon>Fungi</taxon>
        <taxon>Dikarya</taxon>
        <taxon>Ascomycota</taxon>
        <taxon>Pezizomycotina</taxon>
        <taxon>Dothideomycetes</taxon>
        <taxon>Dothideomycetidae</taxon>
        <taxon>Mycosphaerellales</taxon>
        <taxon>Mycosphaerellaceae</taxon>
        <taxon>Ramularia</taxon>
    </lineage>
</organism>
<gene>
    <name evidence="2" type="ORF">RCC_08725</name>
</gene>
<dbReference type="OrthoDB" id="3800738at2759"/>
<dbReference type="SUPFAM" id="SSF81383">
    <property type="entry name" value="F-box domain"/>
    <property type="match status" value="1"/>
</dbReference>
<name>A0A2D3VBH0_9PEZI</name>
<proteinExistence type="predicted"/>
<evidence type="ECO:0000313" key="2">
    <source>
        <dbReference type="EMBL" id="CZT23015.1"/>
    </source>
</evidence>
<dbReference type="GeneID" id="35603807"/>
<dbReference type="Proteomes" id="UP000225277">
    <property type="component" value="Unassembled WGS sequence"/>
</dbReference>